<dbReference type="OrthoDB" id="3403733at2"/>
<dbReference type="InterPro" id="IPR009057">
    <property type="entry name" value="Homeodomain-like_sf"/>
</dbReference>
<dbReference type="Proteomes" id="UP000247781">
    <property type="component" value="Unassembled WGS sequence"/>
</dbReference>
<proteinExistence type="predicted"/>
<dbReference type="PROSITE" id="PS50977">
    <property type="entry name" value="HTH_TETR_2"/>
    <property type="match status" value="1"/>
</dbReference>
<gene>
    <name evidence="6" type="ORF">C8E89_12455</name>
</gene>
<evidence type="ECO:0000313" key="6">
    <source>
        <dbReference type="EMBL" id="PXX02509.1"/>
    </source>
</evidence>
<sequence length="209" mass="22566">MTAVLPEPDGLDIEERSSIERIRDAALRSFATYGTSATSLRTVAASAGVSVGLVQHHFANKAGLVKAVDDHVLGLVIAAIAPPVPGPPADSIAETGTRVTRIVAEQPDIVDYLGHALIDGSPLGTTIFDTLAAFGIARWTQRDERAETRPDVDVTWAALNALILPLGTIILRGHIERHLPDRFSSPAQLERWQDSVNTLLREGLFRPRE</sequence>
<dbReference type="RefSeq" id="WP_110319115.1">
    <property type="nucleotide sequence ID" value="NZ_QJJU01000024.1"/>
</dbReference>
<comment type="caution">
    <text evidence="6">The sequence shown here is derived from an EMBL/GenBank/DDBJ whole genome shotgun (WGS) entry which is preliminary data.</text>
</comment>
<protein>
    <submittedName>
        <fullName evidence="6">TetR family transcriptional regulator</fullName>
    </submittedName>
</protein>
<reference evidence="7" key="1">
    <citation type="submission" date="2018-05" db="EMBL/GenBank/DDBJ databases">
        <authorList>
            <person name="Deangelis K."/>
            <person name="Huntemann M."/>
            <person name="Clum A."/>
            <person name="Pillay M."/>
            <person name="Palaniappan K."/>
            <person name="Varghese N."/>
            <person name="Mikhailova N."/>
            <person name="Stamatis D."/>
            <person name="Reddy T."/>
            <person name="Daum C."/>
            <person name="Shapiro N."/>
            <person name="Ivanova N."/>
            <person name="Kyrpides N."/>
            <person name="Woyke T."/>
        </authorList>
    </citation>
    <scope>NUCLEOTIDE SEQUENCE [LARGE SCALE GENOMIC DNA]</scope>
    <source>
        <strain evidence="7">GAS496</strain>
    </source>
</reference>
<dbReference type="Pfam" id="PF00440">
    <property type="entry name" value="TetR_N"/>
    <property type="match status" value="1"/>
</dbReference>
<evidence type="ECO:0000256" key="2">
    <source>
        <dbReference type="ARBA" id="ARBA00023125"/>
    </source>
</evidence>
<dbReference type="SUPFAM" id="SSF46689">
    <property type="entry name" value="Homeodomain-like"/>
    <property type="match status" value="1"/>
</dbReference>
<feature type="domain" description="HTH tetR-type" evidence="5">
    <location>
        <begin position="16"/>
        <end position="76"/>
    </location>
</feature>
<keyword evidence="7" id="KW-1185">Reference proteome</keyword>
<keyword evidence="3" id="KW-0804">Transcription</keyword>
<evidence type="ECO:0000256" key="4">
    <source>
        <dbReference type="PROSITE-ProRule" id="PRU00335"/>
    </source>
</evidence>
<organism evidence="6 7">
    <name type="scientific">Mycolicibacterium moriokaense</name>
    <dbReference type="NCBI Taxonomy" id="39691"/>
    <lineage>
        <taxon>Bacteria</taxon>
        <taxon>Bacillati</taxon>
        <taxon>Actinomycetota</taxon>
        <taxon>Actinomycetes</taxon>
        <taxon>Mycobacteriales</taxon>
        <taxon>Mycobacteriaceae</taxon>
        <taxon>Mycolicibacterium</taxon>
    </lineage>
</organism>
<evidence type="ECO:0000313" key="7">
    <source>
        <dbReference type="Proteomes" id="UP000247781"/>
    </source>
</evidence>
<dbReference type="EMBL" id="QJJU01000024">
    <property type="protein sequence ID" value="PXX02509.1"/>
    <property type="molecule type" value="Genomic_DNA"/>
</dbReference>
<keyword evidence="2 4" id="KW-0238">DNA-binding</keyword>
<dbReference type="PRINTS" id="PR00455">
    <property type="entry name" value="HTHTETR"/>
</dbReference>
<dbReference type="InterPro" id="IPR050109">
    <property type="entry name" value="HTH-type_TetR-like_transc_reg"/>
</dbReference>
<dbReference type="Gene3D" id="1.10.357.10">
    <property type="entry name" value="Tetracycline Repressor, domain 2"/>
    <property type="match status" value="1"/>
</dbReference>
<name>A0A318HDW2_9MYCO</name>
<dbReference type="PANTHER" id="PTHR30055">
    <property type="entry name" value="HTH-TYPE TRANSCRIPTIONAL REGULATOR RUTR"/>
    <property type="match status" value="1"/>
</dbReference>
<feature type="DNA-binding region" description="H-T-H motif" evidence="4">
    <location>
        <begin position="39"/>
        <end position="58"/>
    </location>
</feature>
<dbReference type="PANTHER" id="PTHR30055:SF234">
    <property type="entry name" value="HTH-TYPE TRANSCRIPTIONAL REGULATOR BETI"/>
    <property type="match status" value="1"/>
</dbReference>
<evidence type="ECO:0000256" key="3">
    <source>
        <dbReference type="ARBA" id="ARBA00023163"/>
    </source>
</evidence>
<dbReference type="GO" id="GO:0000976">
    <property type="term" value="F:transcription cis-regulatory region binding"/>
    <property type="evidence" value="ECO:0007669"/>
    <property type="project" value="TreeGrafter"/>
</dbReference>
<dbReference type="GO" id="GO:0003700">
    <property type="term" value="F:DNA-binding transcription factor activity"/>
    <property type="evidence" value="ECO:0007669"/>
    <property type="project" value="TreeGrafter"/>
</dbReference>
<accession>A0A318HDW2</accession>
<keyword evidence="1" id="KW-0805">Transcription regulation</keyword>
<dbReference type="InterPro" id="IPR001647">
    <property type="entry name" value="HTH_TetR"/>
</dbReference>
<evidence type="ECO:0000259" key="5">
    <source>
        <dbReference type="PROSITE" id="PS50977"/>
    </source>
</evidence>
<dbReference type="AlphaFoldDB" id="A0A318HDW2"/>
<evidence type="ECO:0000256" key="1">
    <source>
        <dbReference type="ARBA" id="ARBA00023015"/>
    </source>
</evidence>
<reference evidence="6 7" key="2">
    <citation type="submission" date="2018-06" db="EMBL/GenBank/DDBJ databases">
        <title>Sequencing of bacterial isolates from soil warming experiment in Harvard Forest, Massachusetts, USA.</title>
        <authorList>
            <person name="Deangelis K.PhD."/>
        </authorList>
    </citation>
    <scope>NUCLEOTIDE SEQUENCE [LARGE SCALE GENOMIC DNA]</scope>
    <source>
        <strain evidence="6 7">GAS496</strain>
    </source>
</reference>